<gene>
    <name evidence="4" type="ORF">JQ619_22170</name>
</gene>
<name>A0ABS5GAX5_9BRAD</name>
<dbReference type="Proteomes" id="UP001314635">
    <property type="component" value="Unassembled WGS sequence"/>
</dbReference>
<dbReference type="InterPro" id="IPR003806">
    <property type="entry name" value="ATP-grasp_PylC-type"/>
</dbReference>
<dbReference type="Pfam" id="PF02655">
    <property type="entry name" value="ATP-grasp_3"/>
    <property type="match status" value="1"/>
</dbReference>
<dbReference type="RefSeq" id="WP_172235435.1">
    <property type="nucleotide sequence ID" value="NZ_JABFDP010000001.1"/>
</dbReference>
<accession>A0ABS5GAX5</accession>
<organism evidence="4 5">
    <name type="scientific">Bradyrhizobium denitrificans</name>
    <dbReference type="NCBI Taxonomy" id="2734912"/>
    <lineage>
        <taxon>Bacteria</taxon>
        <taxon>Pseudomonadati</taxon>
        <taxon>Pseudomonadota</taxon>
        <taxon>Alphaproteobacteria</taxon>
        <taxon>Hyphomicrobiales</taxon>
        <taxon>Nitrobacteraceae</taxon>
        <taxon>Bradyrhizobium</taxon>
    </lineage>
</organism>
<keyword evidence="5" id="KW-1185">Reference proteome</keyword>
<dbReference type="Gene3D" id="3.30.470.20">
    <property type="entry name" value="ATP-grasp fold, B domain"/>
    <property type="match status" value="1"/>
</dbReference>
<evidence type="ECO:0000313" key="5">
    <source>
        <dbReference type="Proteomes" id="UP001314635"/>
    </source>
</evidence>
<dbReference type="EMBL" id="JAFCLK010000021">
    <property type="protein sequence ID" value="MBR1138480.1"/>
    <property type="molecule type" value="Genomic_DNA"/>
</dbReference>
<evidence type="ECO:0000256" key="1">
    <source>
        <dbReference type="PROSITE-ProRule" id="PRU00409"/>
    </source>
</evidence>
<dbReference type="PROSITE" id="PS50975">
    <property type="entry name" value="ATP_GRASP"/>
    <property type="match status" value="1"/>
</dbReference>
<sequence>MIRPGRPAVVDPVSPDRVDLAADAMEASGPIEDERCPPGKPRVLFVAIVNNVGCERVVVDMAQHGALCALISPPDFYAASVSGLTRHIPLPSFSSVWLTSLFVRRRLEQVVRDWSPELIVPLDDIAAWLLRSLVATRQLSAGAREILVRSLGAPHGYRTATSRHLLMELAARLGLRKPHHAAVTGAFADEDPSDDDWSFPLFLKTEHTCGGFGVEVVQDRSQFAQRVAAQRRGGSGIRRLASTAKHALQRAAGFDLWASADMIAQTHAVGRPAFRTVSTWQGRVLAGVSFVAEQIHPEPTGASTVIRHVENQEMAETAAALTEALGCSGFVSFDFMLNTEDETATLIEMNPRCVGSCHLGQLFGQDLAGALMSEVSGRQHTLSAESADEQLIALFPKELDRDPKSFYLSSSAVRHDVPSAEPALVAAHERDLVARHPADARLIRRHISQGPVDRPSPEAQRGHYTSASHLTGEFVCNASGSSGRDR</sequence>
<evidence type="ECO:0000259" key="3">
    <source>
        <dbReference type="PROSITE" id="PS50975"/>
    </source>
</evidence>
<proteinExistence type="predicted"/>
<dbReference type="InterPro" id="IPR011761">
    <property type="entry name" value="ATP-grasp"/>
</dbReference>
<comment type="caution">
    <text evidence="4">The sequence shown here is derived from an EMBL/GenBank/DDBJ whole genome shotgun (WGS) entry which is preliminary data.</text>
</comment>
<keyword evidence="1" id="KW-0547">Nucleotide-binding</keyword>
<evidence type="ECO:0000313" key="4">
    <source>
        <dbReference type="EMBL" id="MBR1138480.1"/>
    </source>
</evidence>
<feature type="region of interest" description="Disordered" evidence="2">
    <location>
        <begin position="446"/>
        <end position="470"/>
    </location>
</feature>
<reference evidence="5" key="1">
    <citation type="journal article" date="2021" name="ISME J.">
        <title>Evolutionary origin and ecological implication of a unique nif island in free-living Bradyrhizobium lineages.</title>
        <authorList>
            <person name="Tao J."/>
        </authorList>
    </citation>
    <scope>NUCLEOTIDE SEQUENCE [LARGE SCALE GENOMIC DNA]</scope>
    <source>
        <strain evidence="5">SZCCT0094</strain>
    </source>
</reference>
<feature type="domain" description="ATP-grasp" evidence="3">
    <location>
        <begin position="167"/>
        <end position="376"/>
    </location>
</feature>
<keyword evidence="1" id="KW-0067">ATP-binding</keyword>
<evidence type="ECO:0000256" key="2">
    <source>
        <dbReference type="SAM" id="MobiDB-lite"/>
    </source>
</evidence>
<protein>
    <submittedName>
        <fullName evidence="4">ATP-grasp domain-containing protein</fullName>
    </submittedName>
</protein>
<dbReference type="SUPFAM" id="SSF56059">
    <property type="entry name" value="Glutathione synthetase ATP-binding domain-like"/>
    <property type="match status" value="1"/>
</dbReference>